<protein>
    <submittedName>
        <fullName evidence="1">CopG family transcriptional regulator</fullName>
    </submittedName>
</protein>
<accession>A0ABR9VVC6</accession>
<name>A0ABR9VVC6_9SYNC</name>
<proteinExistence type="predicted"/>
<dbReference type="SUPFAM" id="SSF47598">
    <property type="entry name" value="Ribbon-helix-helix"/>
    <property type="match status" value="1"/>
</dbReference>
<organism evidence="1 2">
    <name type="scientific">Synechocystis salina LEGE 00031</name>
    <dbReference type="NCBI Taxonomy" id="1828736"/>
    <lineage>
        <taxon>Bacteria</taxon>
        <taxon>Bacillati</taxon>
        <taxon>Cyanobacteriota</taxon>
        <taxon>Cyanophyceae</taxon>
        <taxon>Synechococcales</taxon>
        <taxon>Merismopediaceae</taxon>
        <taxon>Synechocystis</taxon>
    </lineage>
</organism>
<dbReference type="EMBL" id="JADEVV010000057">
    <property type="protein sequence ID" value="MBE9255304.1"/>
    <property type="molecule type" value="Genomic_DNA"/>
</dbReference>
<sequence>MNKPLPKMNTDQELEDFLDQDLTEYLVPENFTPATFEFATKDKSITLRISSALLAAVKEASKAQGMSYQRYIRQVVEESLSR</sequence>
<gene>
    <name evidence="1" type="ORF">IQ217_15965</name>
</gene>
<dbReference type="Proteomes" id="UP000658720">
    <property type="component" value="Unassembled WGS sequence"/>
</dbReference>
<comment type="caution">
    <text evidence="1">The sequence shown here is derived from an EMBL/GenBank/DDBJ whole genome shotgun (WGS) entry which is preliminary data.</text>
</comment>
<keyword evidence="2" id="KW-1185">Reference proteome</keyword>
<dbReference type="Pfam" id="PF12441">
    <property type="entry name" value="CopG_antitoxin"/>
    <property type="match status" value="1"/>
</dbReference>
<evidence type="ECO:0000313" key="1">
    <source>
        <dbReference type="EMBL" id="MBE9255304.1"/>
    </source>
</evidence>
<evidence type="ECO:0000313" key="2">
    <source>
        <dbReference type="Proteomes" id="UP000658720"/>
    </source>
</evidence>
<reference evidence="1 2" key="1">
    <citation type="submission" date="2020-10" db="EMBL/GenBank/DDBJ databases">
        <authorList>
            <person name="Castelo-Branco R."/>
            <person name="Eusebio N."/>
            <person name="Adriana R."/>
            <person name="Vieira A."/>
            <person name="Brugerolle De Fraissinette N."/>
            <person name="Rezende De Castro R."/>
            <person name="Schneider M.P."/>
            <person name="Vasconcelos V."/>
            <person name="Leao P.N."/>
        </authorList>
    </citation>
    <scope>NUCLEOTIDE SEQUENCE [LARGE SCALE GENOMIC DNA]</scope>
    <source>
        <strain evidence="1 2">LEGE 00031</strain>
    </source>
</reference>
<dbReference type="InterPro" id="IPR022148">
    <property type="entry name" value="CopG_antitoxin"/>
</dbReference>
<dbReference type="InterPro" id="IPR010985">
    <property type="entry name" value="Ribbon_hlx_hlx"/>
</dbReference>